<dbReference type="PRINTS" id="PR00420">
    <property type="entry name" value="RNGMNOXGNASE"/>
</dbReference>
<protein>
    <submittedName>
        <fullName evidence="2">FAD-dependent oxidoreductase</fullName>
    </submittedName>
</protein>
<proteinExistence type="predicted"/>
<organism evidence="2 3">
    <name type="scientific">Virgisporangium aurantiacum</name>
    <dbReference type="NCBI Taxonomy" id="175570"/>
    <lineage>
        <taxon>Bacteria</taxon>
        <taxon>Bacillati</taxon>
        <taxon>Actinomycetota</taxon>
        <taxon>Actinomycetes</taxon>
        <taxon>Micromonosporales</taxon>
        <taxon>Micromonosporaceae</taxon>
        <taxon>Virgisporangium</taxon>
    </lineage>
</organism>
<gene>
    <name evidence="2" type="ORF">Vau01_085670</name>
</gene>
<dbReference type="Gene3D" id="3.30.9.10">
    <property type="entry name" value="D-Amino Acid Oxidase, subunit A, domain 2"/>
    <property type="match status" value="1"/>
</dbReference>
<dbReference type="Pfam" id="PF01494">
    <property type="entry name" value="FAD_binding_3"/>
    <property type="match status" value="1"/>
</dbReference>
<dbReference type="GO" id="GO:0071949">
    <property type="term" value="F:FAD binding"/>
    <property type="evidence" value="ECO:0007669"/>
    <property type="project" value="InterPro"/>
</dbReference>
<feature type="domain" description="FAD-binding" evidence="1">
    <location>
        <begin position="4"/>
        <end position="307"/>
    </location>
</feature>
<dbReference type="Proteomes" id="UP000612585">
    <property type="component" value="Unassembled WGS sequence"/>
</dbReference>
<dbReference type="AlphaFoldDB" id="A0A8J3ZBR7"/>
<dbReference type="PANTHER" id="PTHR46865:SF2">
    <property type="entry name" value="MONOOXYGENASE"/>
    <property type="match status" value="1"/>
</dbReference>
<accession>A0A8J3ZBR7</accession>
<dbReference type="EMBL" id="BOPG01000063">
    <property type="protein sequence ID" value="GIJ61051.1"/>
    <property type="molecule type" value="Genomic_DNA"/>
</dbReference>
<dbReference type="Gene3D" id="3.50.50.60">
    <property type="entry name" value="FAD/NAD(P)-binding domain"/>
    <property type="match status" value="1"/>
</dbReference>
<keyword evidence="3" id="KW-1185">Reference proteome</keyword>
<dbReference type="SUPFAM" id="SSF51905">
    <property type="entry name" value="FAD/NAD(P)-binding domain"/>
    <property type="match status" value="1"/>
</dbReference>
<dbReference type="InterPro" id="IPR036188">
    <property type="entry name" value="FAD/NAD-bd_sf"/>
</dbReference>
<dbReference type="InterPro" id="IPR051704">
    <property type="entry name" value="FAD_aromatic-hydroxylase"/>
</dbReference>
<name>A0A8J3ZBR7_9ACTN</name>
<dbReference type="RefSeq" id="WP_204005769.1">
    <property type="nucleotide sequence ID" value="NZ_BOPG01000063.1"/>
</dbReference>
<dbReference type="PANTHER" id="PTHR46865">
    <property type="entry name" value="OXIDOREDUCTASE-RELATED"/>
    <property type="match status" value="1"/>
</dbReference>
<reference evidence="2" key="1">
    <citation type="submission" date="2021-01" db="EMBL/GenBank/DDBJ databases">
        <title>Whole genome shotgun sequence of Virgisporangium aurantiacum NBRC 16421.</title>
        <authorList>
            <person name="Komaki H."/>
            <person name="Tamura T."/>
        </authorList>
    </citation>
    <scope>NUCLEOTIDE SEQUENCE</scope>
    <source>
        <strain evidence="2">NBRC 16421</strain>
    </source>
</reference>
<evidence type="ECO:0000313" key="3">
    <source>
        <dbReference type="Proteomes" id="UP000612585"/>
    </source>
</evidence>
<evidence type="ECO:0000259" key="1">
    <source>
        <dbReference type="Pfam" id="PF01494"/>
    </source>
</evidence>
<comment type="caution">
    <text evidence="2">The sequence shown here is derived from an EMBL/GenBank/DDBJ whole genome shotgun (WGS) entry which is preliminary data.</text>
</comment>
<sequence>MKNTTVLISGASIAGPALAYWLTRYGYTVTVVERAPALRTGGQAVDFKGEIHRTVLARMGILDDVRKHATGGRDMAIVDADGRTRAVIPGTFTGGDIEIRRGDLSRLLYERTVGSCEYLFGDSVTALTETAGGVDVTFRNAAPRTFDLVVGADGIHSNVRRLAFGPEQDFVTHLGYHYALVDLGLENGESQMYNEPGRMVATGGPKAPAFFVFAAPPLEYDRFDTAQQKRILADTYRGAKWRVPDLLARLPEATDVTLDSISKVFMPTFSTGRVVLLGDSAYGNTLGGFGTGLAIVGAYVLAGELLAAGGDHTAAFARYDELFRRYSKVSQKGNAGPFLAPPSRLRIAMRDRMFTSTRLLAMMMKMTDSFATNIELTDYARYES</sequence>
<evidence type="ECO:0000313" key="2">
    <source>
        <dbReference type="EMBL" id="GIJ61051.1"/>
    </source>
</evidence>
<dbReference type="InterPro" id="IPR002938">
    <property type="entry name" value="FAD-bd"/>
</dbReference>